<organism evidence="1 2">
    <name type="scientific">Rhodovulum iodosum</name>
    <dbReference type="NCBI Taxonomy" id="68291"/>
    <lineage>
        <taxon>Bacteria</taxon>
        <taxon>Pseudomonadati</taxon>
        <taxon>Pseudomonadota</taxon>
        <taxon>Alphaproteobacteria</taxon>
        <taxon>Rhodobacterales</taxon>
        <taxon>Paracoccaceae</taxon>
        <taxon>Rhodovulum</taxon>
    </lineage>
</organism>
<evidence type="ECO:0000313" key="1">
    <source>
        <dbReference type="EMBL" id="MEX5729839.1"/>
    </source>
</evidence>
<evidence type="ECO:0008006" key="3">
    <source>
        <dbReference type="Google" id="ProtNLM"/>
    </source>
</evidence>
<gene>
    <name evidence="1" type="ORF">Ga0609869_003192</name>
</gene>
<protein>
    <recommendedName>
        <fullName evidence="3">DUF1127 domain-containing protein</fullName>
    </recommendedName>
</protein>
<dbReference type="RefSeq" id="WP_125404611.1">
    <property type="nucleotide sequence ID" value="NZ_JBEHHI010000003.1"/>
</dbReference>
<keyword evidence="2" id="KW-1185">Reference proteome</keyword>
<dbReference type="Proteomes" id="UP001560019">
    <property type="component" value="Unassembled WGS sequence"/>
</dbReference>
<proteinExistence type="predicted"/>
<reference evidence="1 2" key="1">
    <citation type="submission" date="2024-06" db="EMBL/GenBank/DDBJ databases">
        <title>Genome of Rhodovulum iodosum, a marine photoferrotroph.</title>
        <authorList>
            <person name="Bianchini G."/>
            <person name="Nikeleit V."/>
            <person name="Kappler A."/>
            <person name="Bryce C."/>
            <person name="Sanchez-Baracaldo P."/>
        </authorList>
    </citation>
    <scope>NUCLEOTIDE SEQUENCE [LARGE SCALE GENOMIC DNA]</scope>
    <source>
        <strain evidence="1 2">UT/N1</strain>
    </source>
</reference>
<name>A0ABV3XX05_9RHOB</name>
<accession>A0ABV3XX05</accession>
<sequence length="77" mass="8567">MNAIADRQAGRTEPPTPIALVIEQHGAWRVLAAAILGIFEGRGRPGHCRLGDLNNHLRQDIGLPPMPPRRSEPLRWM</sequence>
<dbReference type="EMBL" id="JBEHHI010000003">
    <property type="protein sequence ID" value="MEX5729839.1"/>
    <property type="molecule type" value="Genomic_DNA"/>
</dbReference>
<comment type="caution">
    <text evidence="1">The sequence shown here is derived from an EMBL/GenBank/DDBJ whole genome shotgun (WGS) entry which is preliminary data.</text>
</comment>
<evidence type="ECO:0000313" key="2">
    <source>
        <dbReference type="Proteomes" id="UP001560019"/>
    </source>
</evidence>